<accession>A0ABD3MBC0</accession>
<sequence>MKQFTPFAGAILLALGKAGVQADDYNHRYKAGDHVDLWVNKVGPYANPQEAYEYYILPYCAPDTRHHPDNEGGSFNVLRAHSIGEVLGGHALRHSGHDLIYPAASTKAETGILETCTTSPLTAEQVSLFATAAQDQWFYQMYVDDLPVWGMVGEMLPDLSSIAASEKFGSDLSHLEEAVAAHTEHGGSFKPYVYTQRTLKVSYNDDRIIKVDLTSEPSSLTEVKEGVTLKFELDIQWETTDTPFHSRFDRYLDHAFFKHQIHWFSIFNSFMMVLFLMGLVGLILLRTLRKDYARYAISHSGGAASSGGRRDVEGGGGGVSDEEDEENEEEDERHALRGGAGGATGVEESGWKLVHGDVFRAPKFLPLLAAILGTGWQVVTLVMGVVLFAVAGPLHGEVHEERGEVLSSILIFYSLSSIVAGYASGSYFKLYHATTAAGRASKTSTAGGNGALAGATQWQLTMALTVLLLPTILGVFLSFLNVIALVYGTIYYIPFLVLLKLFFLWVFVSVPLCVLGTLLGRHAKLGSGFGGGKKGGDPFPCRVNAIPRPIPEDIPWYGVPANLIPLAGLLSFGSIFIELYYILTSLWNYKFYHVYGFLLGVYAILCLVVCMTTIIVVYFCLNSENYLWQWTAFYSGGSTALYVFLYSIYYFVFKTSMHGLVQTAFYFGYMMLISLGVGVLCGTLGHWAANRFVRTIFQNVKVD</sequence>
<feature type="transmembrane region" description="Helical" evidence="7">
    <location>
        <begin position="405"/>
        <end position="423"/>
    </location>
</feature>
<feature type="transmembrane region" description="Helical" evidence="7">
    <location>
        <begin position="595"/>
        <end position="621"/>
    </location>
</feature>
<feature type="compositionally biased region" description="Acidic residues" evidence="8">
    <location>
        <begin position="320"/>
        <end position="331"/>
    </location>
</feature>
<feature type="transmembrane region" description="Helical" evidence="7">
    <location>
        <begin position="263"/>
        <end position="285"/>
    </location>
</feature>
<evidence type="ECO:0000256" key="8">
    <source>
        <dbReference type="SAM" id="MobiDB-lite"/>
    </source>
</evidence>
<feature type="transmembrane region" description="Helical" evidence="7">
    <location>
        <begin position="493"/>
        <end position="519"/>
    </location>
</feature>
<dbReference type="AlphaFoldDB" id="A0ABD3MBC0"/>
<feature type="transmembrane region" description="Helical" evidence="7">
    <location>
        <begin position="563"/>
        <end position="583"/>
    </location>
</feature>
<feature type="transmembrane region" description="Helical" evidence="7">
    <location>
        <begin position="367"/>
        <end position="393"/>
    </location>
</feature>
<comment type="caution">
    <text evidence="9">The sequence shown here is derived from an EMBL/GenBank/DDBJ whole genome shotgun (WGS) entry which is preliminary data.</text>
</comment>
<evidence type="ECO:0000256" key="3">
    <source>
        <dbReference type="ARBA" id="ARBA00022692"/>
    </source>
</evidence>
<feature type="region of interest" description="Disordered" evidence="8">
    <location>
        <begin position="300"/>
        <end position="344"/>
    </location>
</feature>
<evidence type="ECO:0000313" key="10">
    <source>
        <dbReference type="Proteomes" id="UP001530293"/>
    </source>
</evidence>
<evidence type="ECO:0000256" key="7">
    <source>
        <dbReference type="RuleBase" id="RU363079"/>
    </source>
</evidence>
<dbReference type="PANTHER" id="PTHR10766:SF41">
    <property type="entry name" value="TRANSMEMBRANE 9 SUPERFAMILY MEMBER 3"/>
    <property type="match status" value="1"/>
</dbReference>
<keyword evidence="5 7" id="KW-1133">Transmembrane helix</keyword>
<dbReference type="Proteomes" id="UP001530293">
    <property type="component" value="Unassembled WGS sequence"/>
</dbReference>
<feature type="signal peptide" evidence="7">
    <location>
        <begin position="1"/>
        <end position="22"/>
    </location>
</feature>
<dbReference type="InterPro" id="IPR004240">
    <property type="entry name" value="EMP70"/>
</dbReference>
<keyword evidence="10" id="KW-1185">Reference proteome</keyword>
<dbReference type="PANTHER" id="PTHR10766">
    <property type="entry name" value="TRANSMEMBRANE 9 SUPERFAMILY PROTEIN"/>
    <property type="match status" value="1"/>
</dbReference>
<evidence type="ECO:0000313" key="9">
    <source>
        <dbReference type="EMBL" id="KAL3760061.1"/>
    </source>
</evidence>
<feature type="transmembrane region" description="Helical" evidence="7">
    <location>
        <begin position="633"/>
        <end position="652"/>
    </location>
</feature>
<evidence type="ECO:0000256" key="6">
    <source>
        <dbReference type="ARBA" id="ARBA00023136"/>
    </source>
</evidence>
<dbReference type="EMBL" id="JALLBG020000194">
    <property type="protein sequence ID" value="KAL3760061.1"/>
    <property type="molecule type" value="Genomic_DNA"/>
</dbReference>
<comment type="similarity">
    <text evidence="2 7">Belongs to the nonaspanin (TM9SF) (TC 9.A.2) family.</text>
</comment>
<keyword evidence="6 7" id="KW-0472">Membrane</keyword>
<protein>
    <recommendedName>
        <fullName evidence="7">Transmembrane 9 superfamily member</fullName>
    </recommendedName>
</protein>
<comment type="subcellular location">
    <subcellularLocation>
        <location evidence="1">Membrane</location>
        <topology evidence="1">Multi-pass membrane protein</topology>
    </subcellularLocation>
</comment>
<organism evidence="9 10">
    <name type="scientific">Discostella pseudostelligera</name>
    <dbReference type="NCBI Taxonomy" id="259834"/>
    <lineage>
        <taxon>Eukaryota</taxon>
        <taxon>Sar</taxon>
        <taxon>Stramenopiles</taxon>
        <taxon>Ochrophyta</taxon>
        <taxon>Bacillariophyta</taxon>
        <taxon>Coscinodiscophyceae</taxon>
        <taxon>Thalassiosirophycidae</taxon>
        <taxon>Stephanodiscales</taxon>
        <taxon>Stephanodiscaceae</taxon>
        <taxon>Discostella</taxon>
    </lineage>
</organism>
<dbReference type="GO" id="GO:0016020">
    <property type="term" value="C:membrane"/>
    <property type="evidence" value="ECO:0007669"/>
    <property type="project" value="UniProtKB-SubCell"/>
</dbReference>
<feature type="transmembrane region" description="Helical" evidence="7">
    <location>
        <begin position="664"/>
        <end position="689"/>
    </location>
</feature>
<reference evidence="9 10" key="1">
    <citation type="submission" date="2024-10" db="EMBL/GenBank/DDBJ databases">
        <title>Updated reference genomes for cyclostephanoid diatoms.</title>
        <authorList>
            <person name="Roberts W.R."/>
            <person name="Alverson A.J."/>
        </authorList>
    </citation>
    <scope>NUCLEOTIDE SEQUENCE [LARGE SCALE GENOMIC DNA]</scope>
    <source>
        <strain evidence="9 10">AJA232-27</strain>
    </source>
</reference>
<evidence type="ECO:0000256" key="1">
    <source>
        <dbReference type="ARBA" id="ARBA00004141"/>
    </source>
</evidence>
<name>A0ABD3MBC0_9STRA</name>
<evidence type="ECO:0000256" key="5">
    <source>
        <dbReference type="ARBA" id="ARBA00022989"/>
    </source>
</evidence>
<evidence type="ECO:0000256" key="2">
    <source>
        <dbReference type="ARBA" id="ARBA00005227"/>
    </source>
</evidence>
<dbReference type="Pfam" id="PF02990">
    <property type="entry name" value="EMP70"/>
    <property type="match status" value="1"/>
</dbReference>
<proteinExistence type="inferred from homology"/>
<keyword evidence="4 7" id="KW-0732">Signal</keyword>
<gene>
    <name evidence="9" type="ORF">ACHAWU_006609</name>
</gene>
<keyword evidence="3 7" id="KW-0812">Transmembrane</keyword>
<evidence type="ECO:0000256" key="4">
    <source>
        <dbReference type="ARBA" id="ARBA00022729"/>
    </source>
</evidence>
<feature type="chain" id="PRO_5044529070" description="Transmembrane 9 superfamily member" evidence="7">
    <location>
        <begin position="23"/>
        <end position="703"/>
    </location>
</feature>